<evidence type="ECO:0000313" key="3">
    <source>
        <dbReference type="Proteomes" id="UP000281261"/>
    </source>
</evidence>
<comment type="caution">
    <text evidence="2">The sequence shown here is derived from an EMBL/GenBank/DDBJ whole genome shotgun (WGS) entry which is preliminary data.</text>
</comment>
<keyword evidence="1" id="KW-0472">Membrane</keyword>
<organism evidence="2 3">
    <name type="scientific">candidate division Kazan bacterium</name>
    <dbReference type="NCBI Taxonomy" id="2202143"/>
    <lineage>
        <taxon>Bacteria</taxon>
        <taxon>Bacteria division Kazan-3B-28</taxon>
    </lineage>
</organism>
<gene>
    <name evidence="2" type="ORF">DRH29_01285</name>
</gene>
<keyword evidence="1" id="KW-0812">Transmembrane</keyword>
<sequence>MKPFSFSGRAGCVVDDKSKIYATAPKVAHMYEGELLEYPLLDDGSFVPSNTVIKHQAVGHEYALRVSFEKPYISPVPGSSIKGEIQLLMDGRPIINIPRDSSGNLNLKLPQIAVHIDGVGIQSKISYLGQSNNIVVSSTHNPFPITQIYSPQADPLPNVTMIGSRLQGYKASYIDLSRGKAEIELFYFGERTAPYISLRFNDRFSSMATTKILCFEDQANPRVSSPKIDTQAKGEFYYDVSVVPASLQSGHQQDIKISIVARNSRTGRVDTNPYQRVNIWAYPLIKPEIRSRSSSISQSGPGVRFLREPRGVFILEDTHNPKISKLQIKQAAENNGDNNGLELDLIKGRGTAYFNYGGTDQLPSTPLTFVVQPTNYAIDSAVSANGNVMPHRLEAKIEYPSKPADFIQGPAGNRQVISSSFLYRNWMDDDSLRYAVYTIKSLNIGGPKISLEPNVWFWILVSQISKLIFAGGLIWLLVRKHRNKYETSN</sequence>
<evidence type="ECO:0000256" key="1">
    <source>
        <dbReference type="SAM" id="Phobius"/>
    </source>
</evidence>
<evidence type="ECO:0000313" key="2">
    <source>
        <dbReference type="EMBL" id="RLC37704.1"/>
    </source>
</evidence>
<reference evidence="2 3" key="1">
    <citation type="submission" date="2018-06" db="EMBL/GenBank/DDBJ databases">
        <title>Extensive metabolic versatility and redundancy in microbially diverse, dynamic hydrothermal sediments.</title>
        <authorList>
            <person name="Dombrowski N."/>
            <person name="Teske A."/>
            <person name="Baker B.J."/>
        </authorList>
    </citation>
    <scope>NUCLEOTIDE SEQUENCE [LARGE SCALE GENOMIC DNA]</scope>
    <source>
        <strain evidence="2">B79_G16</strain>
    </source>
</reference>
<feature type="transmembrane region" description="Helical" evidence="1">
    <location>
        <begin position="455"/>
        <end position="478"/>
    </location>
</feature>
<name>A0A420ZDL1_UNCK3</name>
<dbReference type="Proteomes" id="UP000281261">
    <property type="component" value="Unassembled WGS sequence"/>
</dbReference>
<accession>A0A420ZDL1</accession>
<protein>
    <submittedName>
        <fullName evidence="2">Uncharacterized protein</fullName>
    </submittedName>
</protein>
<dbReference type="AlphaFoldDB" id="A0A420ZDL1"/>
<keyword evidence="1" id="KW-1133">Transmembrane helix</keyword>
<proteinExistence type="predicted"/>
<dbReference type="EMBL" id="QMNG01000002">
    <property type="protein sequence ID" value="RLC37704.1"/>
    <property type="molecule type" value="Genomic_DNA"/>
</dbReference>